<evidence type="ECO:0000313" key="2">
    <source>
        <dbReference type="EMBL" id="CCQ33818.1"/>
    </source>
</evidence>
<dbReference type="eggNOG" id="arCOG02037">
    <property type="taxonomic scope" value="Archaea"/>
</dbReference>
<name>F7PJL5_9EURY</name>
<dbReference type="RefSeq" id="WP_008525981.1">
    <property type="nucleotide sequence ID" value="NC_021921.1"/>
</dbReference>
<protein>
    <submittedName>
        <fullName evidence="2">Archaeal sugar-specific transcriptional regulator, TrmB family</fullName>
    </submittedName>
    <submittedName>
        <fullName evidence="3">Transcriptional regulator TrmB protein</fullName>
    </submittedName>
</protein>
<evidence type="ECO:0000313" key="5">
    <source>
        <dbReference type="Proteomes" id="UP000015381"/>
    </source>
</evidence>
<dbReference type="KEGG" id="hti:HTIA_1691"/>
<gene>
    <name evidence="3" type="ORF">HLRTI_001740</name>
    <name evidence="2" type="ORF">HTIA_1691</name>
</gene>
<dbReference type="Gene3D" id="1.10.10.10">
    <property type="entry name" value="Winged helix-like DNA-binding domain superfamily/Winged helix DNA-binding domain"/>
    <property type="match status" value="1"/>
</dbReference>
<sequence>MTDDTAEDLGETLDLREYESTALTQLLTLGRTTAPNLAEATGIPRARIYDVLETLSNAGYVKVIPGRPKEYEAKHPETILERAIENRRQSFESARAEIDSFRDRFVTEFGPVYERAGEDVTPTEDLFHVVDVGEASETETRRLYGAADDGIDVITKSFAYFESVRPAFEAAYDRGVPIRVLLLDPEHLSAENRPVQADMIERLRADFPDVELRYSEKLLPWRGTIVDPSMDYETGEAIMLVEEKDVPLSMRQAAVTENGSFVAGLGRYFELIWEYDSRPVSDETDGSI</sequence>
<dbReference type="STRING" id="1033806.HTIA_1691"/>
<evidence type="ECO:0000259" key="1">
    <source>
        <dbReference type="Pfam" id="PF01978"/>
    </source>
</evidence>
<dbReference type="EMBL" id="HF571520">
    <property type="protein sequence ID" value="CCQ33818.1"/>
    <property type="molecule type" value="Genomic_DNA"/>
</dbReference>
<dbReference type="AlphaFoldDB" id="F7PJL5"/>
<dbReference type="InterPro" id="IPR036390">
    <property type="entry name" value="WH_DNA-bd_sf"/>
</dbReference>
<keyword evidence="5" id="KW-1185">Reference proteome</keyword>
<dbReference type="OrthoDB" id="30795at2157"/>
<dbReference type="GeneID" id="23799756"/>
<dbReference type="EMBL" id="AFNT02000018">
    <property type="protein sequence ID" value="ERJ06261.1"/>
    <property type="molecule type" value="Genomic_DNA"/>
</dbReference>
<evidence type="ECO:0000313" key="3">
    <source>
        <dbReference type="EMBL" id="ERJ06261.1"/>
    </source>
</evidence>
<accession>F7PJL5</accession>
<dbReference type="HOGENOM" id="CLU_088473_0_0_2"/>
<organism evidence="3 4">
    <name type="scientific">Halorhabdus tiamatea SARL4B</name>
    <dbReference type="NCBI Taxonomy" id="1033806"/>
    <lineage>
        <taxon>Archaea</taxon>
        <taxon>Methanobacteriati</taxon>
        <taxon>Methanobacteriota</taxon>
        <taxon>Stenosarchaea group</taxon>
        <taxon>Halobacteria</taxon>
        <taxon>Halobacteriales</taxon>
        <taxon>Haloarculaceae</taxon>
        <taxon>Halorhabdus</taxon>
    </lineage>
</organism>
<dbReference type="Proteomes" id="UP000015381">
    <property type="component" value="Chromosome I"/>
</dbReference>
<dbReference type="PANTHER" id="PTHR34293:SF1">
    <property type="entry name" value="HTH-TYPE TRANSCRIPTIONAL REGULATOR TRMBL2"/>
    <property type="match status" value="1"/>
</dbReference>
<evidence type="ECO:0000313" key="4">
    <source>
        <dbReference type="Proteomes" id="UP000003861"/>
    </source>
</evidence>
<dbReference type="Pfam" id="PF01978">
    <property type="entry name" value="TrmB"/>
    <property type="match status" value="1"/>
</dbReference>
<dbReference type="InterPro" id="IPR002831">
    <property type="entry name" value="Tscrpt_reg_TrmB_N"/>
</dbReference>
<feature type="domain" description="Transcription regulator TrmB N-terminal" evidence="1">
    <location>
        <begin position="12"/>
        <end position="77"/>
    </location>
</feature>
<dbReference type="InterPro" id="IPR036388">
    <property type="entry name" value="WH-like_DNA-bd_sf"/>
</dbReference>
<dbReference type="SUPFAM" id="SSF46785">
    <property type="entry name" value="Winged helix' DNA-binding domain"/>
    <property type="match status" value="1"/>
</dbReference>
<reference evidence="2 5" key="3">
    <citation type="journal article" date="2014" name="Environ. Microbiol.">
        <title>Halorhabdus tiamatea: proteogenomics and glycosidase activity measurements identify the first cultivated euryarchaeon from a deep-sea anoxic brine lake as potential polysaccharide degrader.</title>
        <authorList>
            <person name="Werner J."/>
            <person name="Ferrer M."/>
            <person name="Michel G."/>
            <person name="Mann A.J."/>
            <person name="Huang S."/>
            <person name="Juarez S."/>
            <person name="Ciordia S."/>
            <person name="Albar J.P."/>
            <person name="Alcaide M."/>
            <person name="La Cono V."/>
            <person name="Yakimov M.M."/>
            <person name="Antunes A."/>
            <person name="Taborda M."/>
            <person name="Da Costa M.S."/>
            <person name="Amann R.I."/>
            <person name="Gloeckner F.O."/>
            <person name="Golyshina O.V."/>
            <person name="Golyshin P.N."/>
            <person name="Teeling H."/>
        </authorList>
    </citation>
    <scope>NUCLEOTIDE SEQUENCE [LARGE SCALE GENOMIC DNA]</scope>
    <source>
        <strain evidence="5">SARL4B</strain>
        <strain evidence="2">Type strain: SARL4B</strain>
    </source>
</reference>
<reference evidence="3 4" key="1">
    <citation type="journal article" date="2011" name="J. Bacteriol.">
        <title>Genome sequence of Halorhabdus tiamatea, the first archaeon isolated from a deep-sea anoxic brine lake.</title>
        <authorList>
            <person name="Antunes A."/>
            <person name="Alam I."/>
            <person name="Bajic V.B."/>
            <person name="Stingl U."/>
        </authorList>
    </citation>
    <scope>NUCLEOTIDE SEQUENCE [LARGE SCALE GENOMIC DNA]</scope>
    <source>
        <strain evidence="3 4">SARL4B</strain>
    </source>
</reference>
<proteinExistence type="predicted"/>
<dbReference type="PANTHER" id="PTHR34293">
    <property type="entry name" value="HTH-TYPE TRANSCRIPTIONAL REGULATOR TRMBL2"/>
    <property type="match status" value="1"/>
</dbReference>
<dbReference type="InterPro" id="IPR051797">
    <property type="entry name" value="TrmB-like"/>
</dbReference>
<reference evidence="3 4" key="2">
    <citation type="journal article" date="2013" name="PLoS ONE">
        <title>INDIGO - INtegrated Data Warehouse of MIcrobial GenOmes with Examples from the Red Sea Extremophiles.</title>
        <authorList>
            <person name="Alam I."/>
            <person name="Antunes A."/>
            <person name="Kamau A.A."/>
            <person name="Ba Alawi W."/>
            <person name="Kalkatawi M."/>
            <person name="Stingl U."/>
            <person name="Bajic V.B."/>
        </authorList>
    </citation>
    <scope>NUCLEOTIDE SEQUENCE [LARGE SCALE GENOMIC DNA]</scope>
    <source>
        <strain evidence="3 4">SARL4B</strain>
    </source>
</reference>
<dbReference type="Proteomes" id="UP000003861">
    <property type="component" value="Unassembled WGS sequence"/>
</dbReference>